<evidence type="ECO:0000256" key="2">
    <source>
        <dbReference type="SAM" id="Phobius"/>
    </source>
</evidence>
<proteinExistence type="predicted"/>
<keyword evidence="2" id="KW-1133">Transmembrane helix</keyword>
<gene>
    <name evidence="3" type="ORF">AZF04_08640</name>
</gene>
<dbReference type="AlphaFoldDB" id="A0A162DGM7"/>
<protein>
    <submittedName>
        <fullName evidence="3">Uncharacterized protein</fullName>
    </submittedName>
</protein>
<feature type="transmembrane region" description="Helical" evidence="2">
    <location>
        <begin position="297"/>
        <end position="318"/>
    </location>
</feature>
<keyword evidence="4" id="KW-1185">Reference proteome</keyword>
<feature type="region of interest" description="Disordered" evidence="1">
    <location>
        <begin position="231"/>
        <end position="294"/>
    </location>
</feature>
<evidence type="ECO:0000313" key="4">
    <source>
        <dbReference type="Proteomes" id="UP000075806"/>
    </source>
</evidence>
<name>A0A162DGM7_9BACI</name>
<dbReference type="Proteomes" id="UP000075806">
    <property type="component" value="Unassembled WGS sequence"/>
</dbReference>
<organism evidence="3 4">
    <name type="scientific">Alkalihalobacillus trypoxylicola</name>
    <dbReference type="NCBI Taxonomy" id="519424"/>
    <lineage>
        <taxon>Bacteria</taxon>
        <taxon>Bacillati</taxon>
        <taxon>Bacillota</taxon>
        <taxon>Bacilli</taxon>
        <taxon>Bacillales</taxon>
        <taxon>Bacillaceae</taxon>
        <taxon>Alkalihalobacillus</taxon>
    </lineage>
</organism>
<dbReference type="OrthoDB" id="2844432at2"/>
<feature type="transmembrane region" description="Helical" evidence="2">
    <location>
        <begin position="7"/>
        <end position="26"/>
    </location>
</feature>
<keyword evidence="2" id="KW-0812">Transmembrane</keyword>
<feature type="compositionally biased region" description="Acidic residues" evidence="1">
    <location>
        <begin position="235"/>
        <end position="255"/>
    </location>
</feature>
<evidence type="ECO:0000313" key="3">
    <source>
        <dbReference type="EMBL" id="KYG29574.1"/>
    </source>
</evidence>
<dbReference type="EMBL" id="LTAO01000023">
    <property type="protein sequence ID" value="KYG29574.1"/>
    <property type="molecule type" value="Genomic_DNA"/>
</dbReference>
<feature type="compositionally biased region" description="Acidic residues" evidence="1">
    <location>
        <begin position="263"/>
        <end position="276"/>
    </location>
</feature>
<sequence>MSIHLKNISTIGLGILIIMSVMSLYGHNVKAENTYDLDGHEIYLPDIYENTVIYNGTTMPYVNLTLYHEGEYDGIATSVDEQQPFINQAGQFSFAIYVHDELQAGDIVTFMFSGPQLSSSKEIELVVQEEQEGMEIIEQKESSPDLEEAIQNETSIDYSDLDHEAVSFEVTTVGDVDQLYGRRQGETLHQEYNRLEHNAGDIFQLFFTDVEPGETFEFYILASGITTKIEKQVEGEEENEEETETEQIEETENDQEATSNDNDNNEEEINEIETEMSTESTNEGAVANEQNQSPPSMTTMVIISLIGVSLIIGIIFLIRKIWSTKSS</sequence>
<comment type="caution">
    <text evidence="3">The sequence shown here is derived from an EMBL/GenBank/DDBJ whole genome shotgun (WGS) entry which is preliminary data.</text>
</comment>
<evidence type="ECO:0000256" key="1">
    <source>
        <dbReference type="SAM" id="MobiDB-lite"/>
    </source>
</evidence>
<accession>A0A162DGM7</accession>
<keyword evidence="2" id="KW-0472">Membrane</keyword>
<dbReference type="RefSeq" id="WP_061949370.1">
    <property type="nucleotide sequence ID" value="NZ_LTAO01000023.1"/>
</dbReference>
<reference evidence="3" key="1">
    <citation type="submission" date="2016-02" db="EMBL/GenBank/DDBJ databases">
        <title>Genome sequence of Bacillus trypoxylicola KCTC 13244(T).</title>
        <authorList>
            <person name="Jeong H."/>
            <person name="Park S.-H."/>
            <person name="Choi S.-K."/>
        </authorList>
    </citation>
    <scope>NUCLEOTIDE SEQUENCE [LARGE SCALE GENOMIC DNA]</scope>
    <source>
        <strain evidence="3">KCTC 13244</strain>
    </source>
</reference>